<keyword evidence="5" id="KW-1185">Reference proteome</keyword>
<dbReference type="PANTHER" id="PTHR43056">
    <property type="entry name" value="PEPTIDASE S9 PROLYL OLIGOPEPTIDASE"/>
    <property type="match status" value="1"/>
</dbReference>
<proteinExistence type="predicted"/>
<gene>
    <name evidence="4" type="ORF">SAMN05421504_109327</name>
</gene>
<dbReference type="InterPro" id="IPR008979">
    <property type="entry name" value="Galactose-bd-like_sf"/>
</dbReference>
<feature type="domain" description="Xaa-Pro dipeptidyl-peptidase C-terminal" evidence="3">
    <location>
        <begin position="294"/>
        <end position="500"/>
    </location>
</feature>
<dbReference type="InterPro" id="IPR000383">
    <property type="entry name" value="Xaa-Pro-like_dom"/>
</dbReference>
<dbReference type="Pfam" id="PF02129">
    <property type="entry name" value="Peptidase_S15"/>
    <property type="match status" value="1"/>
</dbReference>
<organism evidence="4 5">
    <name type="scientific">Amycolatopsis xylanica</name>
    <dbReference type="NCBI Taxonomy" id="589385"/>
    <lineage>
        <taxon>Bacteria</taxon>
        <taxon>Bacillati</taxon>
        <taxon>Actinomycetota</taxon>
        <taxon>Actinomycetes</taxon>
        <taxon>Pseudonocardiales</taxon>
        <taxon>Pseudonocardiaceae</taxon>
        <taxon>Amycolatopsis</taxon>
    </lineage>
</organism>
<sequence length="510" mass="55866">MLHRLVDRLLGLAPSEGPKPVVTRDIAVPMPDGARLYADRYRPPGDEPMPVVLIRSIYGRKGLFPDLVASAFARRGLQVVTQSVRGTFGSEGTLSAFHQEREDGVATVAWLRDQRWCDGRVAMAGASYLGYTAWATAPYLDEQLEALCAAIVSSDVTDAFYPGGAFALGTWGPWGVMVSQQEQRTSPLQGKKTARAIRSLPVSELDVAATGERIPFIREVTAPDDSWQDIHHRKAISDLKTPTSLFTGWYDIFLQGQLRDFKELQAAGTPARITIGPWSHAEPSSIGPQLTDQVSWLRAHFGLEPLVDRRPVRLFLQNADRWLDFDRWPPAEAVRTTLHLGPGGKLSRDPESTSDSFTYDPADPTPSVGGAALSGKTKQQDNRELEARPDVLVYTGEPLEAKLDVIGEITAHIHVDAGQADIFVRLCDVSPKGVSRNVTDGIVRLRPGQTVAEVALDPTAYRFDRGHRLRVQVSGGAFPRFDRPAENPCEIKVSHASRIELPAVVSGMTG</sequence>
<protein>
    <recommendedName>
        <fullName evidence="3">Xaa-Pro dipeptidyl-peptidase C-terminal domain-containing protein</fullName>
    </recommendedName>
</protein>
<dbReference type="EMBL" id="FNON01000009">
    <property type="protein sequence ID" value="SDZ12749.1"/>
    <property type="molecule type" value="Genomic_DNA"/>
</dbReference>
<feature type="region of interest" description="Disordered" evidence="2">
    <location>
        <begin position="338"/>
        <end position="384"/>
    </location>
</feature>
<dbReference type="Gene3D" id="2.60.120.260">
    <property type="entry name" value="Galactose-binding domain-like"/>
    <property type="match status" value="1"/>
</dbReference>
<dbReference type="RefSeq" id="WP_091296766.1">
    <property type="nucleotide sequence ID" value="NZ_FNON01000009.1"/>
</dbReference>
<dbReference type="PANTHER" id="PTHR43056:SF10">
    <property type="entry name" value="COCE_NOND FAMILY, PUTATIVE (AFU_ORTHOLOGUE AFUA_7G00600)-RELATED"/>
    <property type="match status" value="1"/>
</dbReference>
<dbReference type="SMART" id="SM00939">
    <property type="entry name" value="PepX_C"/>
    <property type="match status" value="1"/>
</dbReference>
<keyword evidence="1" id="KW-0378">Hydrolase</keyword>
<dbReference type="AlphaFoldDB" id="A0A1H3QJ65"/>
<evidence type="ECO:0000313" key="4">
    <source>
        <dbReference type="EMBL" id="SDZ12749.1"/>
    </source>
</evidence>
<reference evidence="4 5" key="1">
    <citation type="submission" date="2016-10" db="EMBL/GenBank/DDBJ databases">
        <authorList>
            <person name="de Groot N.N."/>
        </authorList>
    </citation>
    <scope>NUCLEOTIDE SEQUENCE [LARGE SCALE GENOMIC DNA]</scope>
    <source>
        <strain evidence="4 5">CPCC 202699</strain>
    </source>
</reference>
<dbReference type="STRING" id="589385.SAMN05421504_109327"/>
<dbReference type="InterPro" id="IPR013736">
    <property type="entry name" value="Xaa-Pro_dipept_C"/>
</dbReference>
<evidence type="ECO:0000313" key="5">
    <source>
        <dbReference type="Proteomes" id="UP000199515"/>
    </source>
</evidence>
<dbReference type="Proteomes" id="UP000199515">
    <property type="component" value="Unassembled WGS sequence"/>
</dbReference>
<dbReference type="InterPro" id="IPR005674">
    <property type="entry name" value="CocE/Ser_esterase"/>
</dbReference>
<dbReference type="GO" id="GO:0008239">
    <property type="term" value="F:dipeptidyl-peptidase activity"/>
    <property type="evidence" value="ECO:0007669"/>
    <property type="project" value="InterPro"/>
</dbReference>
<dbReference type="SUPFAM" id="SSF53474">
    <property type="entry name" value="alpha/beta-Hydrolases"/>
    <property type="match status" value="1"/>
</dbReference>
<dbReference type="InterPro" id="IPR029058">
    <property type="entry name" value="AB_hydrolase_fold"/>
</dbReference>
<evidence type="ECO:0000256" key="2">
    <source>
        <dbReference type="SAM" id="MobiDB-lite"/>
    </source>
</evidence>
<dbReference type="InterPro" id="IPR050585">
    <property type="entry name" value="Xaa-Pro_dipeptidyl-ppase/CocE"/>
</dbReference>
<evidence type="ECO:0000259" key="3">
    <source>
        <dbReference type="SMART" id="SM00939"/>
    </source>
</evidence>
<dbReference type="Gene3D" id="3.40.50.1820">
    <property type="entry name" value="alpha/beta hydrolase"/>
    <property type="match status" value="1"/>
</dbReference>
<dbReference type="NCBIfam" id="TIGR00976">
    <property type="entry name" value="CocE_NonD"/>
    <property type="match status" value="1"/>
</dbReference>
<dbReference type="Gene3D" id="1.10.3020.10">
    <property type="entry name" value="alpha-amino acid ester hydrolase ( Helical cap domain)"/>
    <property type="match status" value="1"/>
</dbReference>
<accession>A0A1H3QJ65</accession>
<evidence type="ECO:0000256" key="1">
    <source>
        <dbReference type="ARBA" id="ARBA00022801"/>
    </source>
</evidence>
<dbReference type="Pfam" id="PF08530">
    <property type="entry name" value="PepX_C"/>
    <property type="match status" value="1"/>
</dbReference>
<dbReference type="SUPFAM" id="SSF49785">
    <property type="entry name" value="Galactose-binding domain-like"/>
    <property type="match status" value="1"/>
</dbReference>
<name>A0A1H3QJ65_9PSEU</name>
<dbReference type="OrthoDB" id="5240615at2"/>